<reference evidence="2 3" key="1">
    <citation type="submission" date="2018-06" db="EMBL/GenBank/DDBJ databases">
        <title>Freshwater and sediment microbial communities from various areas in North America, analyzing microbe dynamics in response to fracking.</title>
        <authorList>
            <person name="Lamendella R."/>
        </authorList>
    </citation>
    <scope>NUCLEOTIDE SEQUENCE [LARGE SCALE GENOMIC DNA]</scope>
    <source>
        <strain evidence="2 3">3b_TX</strain>
    </source>
</reference>
<dbReference type="Proteomes" id="UP000253509">
    <property type="component" value="Unassembled WGS sequence"/>
</dbReference>
<comment type="caution">
    <text evidence="2">The sequence shown here is derived from an EMBL/GenBank/DDBJ whole genome shotgun (WGS) entry which is preliminary data.</text>
</comment>
<proteinExistence type="predicted"/>
<feature type="compositionally biased region" description="Basic and acidic residues" evidence="1">
    <location>
        <begin position="12"/>
        <end position="21"/>
    </location>
</feature>
<protein>
    <submittedName>
        <fullName evidence="2">Uncharacterized protein</fullName>
    </submittedName>
</protein>
<keyword evidence="3" id="KW-1185">Reference proteome</keyword>
<feature type="region of interest" description="Disordered" evidence="1">
    <location>
        <begin position="1"/>
        <end position="25"/>
    </location>
</feature>
<organism evidence="2 3">
    <name type="scientific">Brevibacterium celere</name>
    <dbReference type="NCBI Taxonomy" id="225845"/>
    <lineage>
        <taxon>Bacteria</taxon>
        <taxon>Bacillati</taxon>
        <taxon>Actinomycetota</taxon>
        <taxon>Actinomycetes</taxon>
        <taxon>Micrococcales</taxon>
        <taxon>Brevibacteriaceae</taxon>
        <taxon>Brevibacterium</taxon>
    </lineage>
</organism>
<accession>A0A366INC8</accession>
<name>A0A366INC8_9MICO</name>
<evidence type="ECO:0000313" key="2">
    <source>
        <dbReference type="EMBL" id="RBP73484.1"/>
    </source>
</evidence>
<dbReference type="AlphaFoldDB" id="A0A366INC8"/>
<dbReference type="EMBL" id="QNSB01000002">
    <property type="protein sequence ID" value="RBP73484.1"/>
    <property type="molecule type" value="Genomic_DNA"/>
</dbReference>
<sequence>MASPAMATMTKRGPEHPRGDEAPADAHTLIAQLRGDLVIGITLADVQALRQMEPHRLRGAEEEMGLPLLDCTVRARTVGGFTVGDFAGHRDCWVDFHR</sequence>
<gene>
    <name evidence="2" type="ORF">DFO65_10212</name>
</gene>
<evidence type="ECO:0000313" key="3">
    <source>
        <dbReference type="Proteomes" id="UP000253509"/>
    </source>
</evidence>
<evidence type="ECO:0000256" key="1">
    <source>
        <dbReference type="SAM" id="MobiDB-lite"/>
    </source>
</evidence>